<dbReference type="Proteomes" id="UP001189624">
    <property type="component" value="Chromosome 10"/>
</dbReference>
<sequence>MERRKARCVWVFHMKQRTHSGAFIVRYRVCEPDLALKLGLREFEFESCGMRKPELAYAKHEVHPQP</sequence>
<gene>
    <name evidence="1" type="ORF">AYBTSS11_LOCUS29817</name>
</gene>
<evidence type="ECO:0000313" key="1">
    <source>
        <dbReference type="EMBL" id="CAJ1977650.1"/>
    </source>
</evidence>
<accession>A0AA86W4D8</accession>
<evidence type="ECO:0000313" key="2">
    <source>
        <dbReference type="Proteomes" id="UP001189624"/>
    </source>
</evidence>
<dbReference type="AlphaFoldDB" id="A0AA86W4D8"/>
<dbReference type="Gramene" id="rna-AYBTSS11_LOCUS29817">
    <property type="protein sequence ID" value="CAJ1977650.1"/>
    <property type="gene ID" value="gene-AYBTSS11_LOCUS29817"/>
</dbReference>
<organism evidence="1 2">
    <name type="scientific">Sphenostylis stenocarpa</name>
    <dbReference type="NCBI Taxonomy" id="92480"/>
    <lineage>
        <taxon>Eukaryota</taxon>
        <taxon>Viridiplantae</taxon>
        <taxon>Streptophyta</taxon>
        <taxon>Embryophyta</taxon>
        <taxon>Tracheophyta</taxon>
        <taxon>Spermatophyta</taxon>
        <taxon>Magnoliopsida</taxon>
        <taxon>eudicotyledons</taxon>
        <taxon>Gunneridae</taxon>
        <taxon>Pentapetalae</taxon>
        <taxon>rosids</taxon>
        <taxon>fabids</taxon>
        <taxon>Fabales</taxon>
        <taxon>Fabaceae</taxon>
        <taxon>Papilionoideae</taxon>
        <taxon>50 kb inversion clade</taxon>
        <taxon>NPAAA clade</taxon>
        <taxon>indigoferoid/millettioid clade</taxon>
        <taxon>Phaseoleae</taxon>
        <taxon>Sphenostylis</taxon>
    </lineage>
</organism>
<keyword evidence="2" id="KW-1185">Reference proteome</keyword>
<reference evidence="1" key="1">
    <citation type="submission" date="2023-10" db="EMBL/GenBank/DDBJ databases">
        <authorList>
            <person name="Domelevo Entfellner J.-B."/>
        </authorList>
    </citation>
    <scope>NUCLEOTIDE SEQUENCE</scope>
</reference>
<proteinExistence type="predicted"/>
<protein>
    <submittedName>
        <fullName evidence="1">Uncharacterized protein</fullName>
    </submittedName>
</protein>
<dbReference type="EMBL" id="OY731407">
    <property type="protein sequence ID" value="CAJ1977650.1"/>
    <property type="molecule type" value="Genomic_DNA"/>
</dbReference>
<name>A0AA86W4D8_9FABA</name>